<reference evidence="2 3" key="1">
    <citation type="submission" date="2015-09" db="EMBL/GenBank/DDBJ databases">
        <title>Atta colombica WGS genome.</title>
        <authorList>
            <person name="Nygaard S."/>
            <person name="Hu H."/>
            <person name="Boomsma J."/>
            <person name="Zhang G."/>
        </authorList>
    </citation>
    <scope>NUCLEOTIDE SEQUENCE [LARGE SCALE GENOMIC DNA]</scope>
    <source>
        <strain evidence="2">Treedump-2</strain>
        <tissue evidence="2">Whole body</tissue>
    </source>
</reference>
<feature type="region of interest" description="Disordered" evidence="1">
    <location>
        <begin position="82"/>
        <end position="112"/>
    </location>
</feature>
<feature type="region of interest" description="Disordered" evidence="1">
    <location>
        <begin position="1"/>
        <end position="50"/>
    </location>
</feature>
<accession>A0A151I1C9</accession>
<evidence type="ECO:0000313" key="2">
    <source>
        <dbReference type="EMBL" id="KYM79906.1"/>
    </source>
</evidence>
<evidence type="ECO:0000313" key="3">
    <source>
        <dbReference type="Proteomes" id="UP000078540"/>
    </source>
</evidence>
<gene>
    <name evidence="2" type="ORF">ALC53_09611</name>
</gene>
<proteinExistence type="predicted"/>
<sequence length="112" mass="13354">MNRRGEREGKERRRKRRRRRREDDKEGDEREYEERREQSTKVGEKTDAPARVRTRSWTMDLYGEENKVTSSVYMRVCASTYGTKEEEEDIKRIPGVSKKGNEEHSATTAKVR</sequence>
<keyword evidence="3" id="KW-1185">Reference proteome</keyword>
<dbReference type="Proteomes" id="UP000078540">
    <property type="component" value="Unassembled WGS sequence"/>
</dbReference>
<dbReference type="AlphaFoldDB" id="A0A151I1C9"/>
<evidence type="ECO:0000256" key="1">
    <source>
        <dbReference type="SAM" id="MobiDB-lite"/>
    </source>
</evidence>
<organism evidence="2 3">
    <name type="scientific">Atta colombica</name>
    <dbReference type="NCBI Taxonomy" id="520822"/>
    <lineage>
        <taxon>Eukaryota</taxon>
        <taxon>Metazoa</taxon>
        <taxon>Ecdysozoa</taxon>
        <taxon>Arthropoda</taxon>
        <taxon>Hexapoda</taxon>
        <taxon>Insecta</taxon>
        <taxon>Pterygota</taxon>
        <taxon>Neoptera</taxon>
        <taxon>Endopterygota</taxon>
        <taxon>Hymenoptera</taxon>
        <taxon>Apocrita</taxon>
        <taxon>Aculeata</taxon>
        <taxon>Formicoidea</taxon>
        <taxon>Formicidae</taxon>
        <taxon>Myrmicinae</taxon>
        <taxon>Atta</taxon>
    </lineage>
</organism>
<dbReference type="EMBL" id="KQ976580">
    <property type="protein sequence ID" value="KYM79906.1"/>
    <property type="molecule type" value="Genomic_DNA"/>
</dbReference>
<name>A0A151I1C9_9HYME</name>
<protein>
    <submittedName>
        <fullName evidence="2">Uncharacterized protein</fullName>
    </submittedName>
</protein>
<feature type="compositionally biased region" description="Basic and acidic residues" evidence="1">
    <location>
        <begin position="1"/>
        <end position="11"/>
    </location>
</feature>
<feature type="compositionally biased region" description="Basic and acidic residues" evidence="1">
    <location>
        <begin position="21"/>
        <end position="50"/>
    </location>
</feature>